<keyword evidence="2" id="KW-1185">Reference proteome</keyword>
<protein>
    <submittedName>
        <fullName evidence="1">Uncharacterized protein</fullName>
    </submittedName>
</protein>
<organism evidence="1 2">
    <name type="scientific">Lindgomyces ingoldianus</name>
    <dbReference type="NCBI Taxonomy" id="673940"/>
    <lineage>
        <taxon>Eukaryota</taxon>
        <taxon>Fungi</taxon>
        <taxon>Dikarya</taxon>
        <taxon>Ascomycota</taxon>
        <taxon>Pezizomycotina</taxon>
        <taxon>Dothideomycetes</taxon>
        <taxon>Pleosporomycetidae</taxon>
        <taxon>Pleosporales</taxon>
        <taxon>Lindgomycetaceae</taxon>
        <taxon>Lindgomyces</taxon>
    </lineage>
</organism>
<dbReference type="EMBL" id="MU003502">
    <property type="protein sequence ID" value="KAF2472540.1"/>
    <property type="molecule type" value="Genomic_DNA"/>
</dbReference>
<evidence type="ECO:0000313" key="2">
    <source>
        <dbReference type="Proteomes" id="UP000799755"/>
    </source>
</evidence>
<name>A0ACB6R188_9PLEO</name>
<comment type="caution">
    <text evidence="1">The sequence shown here is derived from an EMBL/GenBank/DDBJ whole genome shotgun (WGS) entry which is preliminary data.</text>
</comment>
<gene>
    <name evidence="1" type="ORF">BDR25DRAFT_196280</name>
</gene>
<reference evidence="1" key="1">
    <citation type="journal article" date="2020" name="Stud. Mycol.">
        <title>101 Dothideomycetes genomes: a test case for predicting lifestyles and emergence of pathogens.</title>
        <authorList>
            <person name="Haridas S."/>
            <person name="Albert R."/>
            <person name="Binder M."/>
            <person name="Bloem J."/>
            <person name="Labutti K."/>
            <person name="Salamov A."/>
            <person name="Andreopoulos B."/>
            <person name="Baker S."/>
            <person name="Barry K."/>
            <person name="Bills G."/>
            <person name="Bluhm B."/>
            <person name="Cannon C."/>
            <person name="Castanera R."/>
            <person name="Culley D."/>
            <person name="Daum C."/>
            <person name="Ezra D."/>
            <person name="Gonzalez J."/>
            <person name="Henrissat B."/>
            <person name="Kuo A."/>
            <person name="Liang C."/>
            <person name="Lipzen A."/>
            <person name="Lutzoni F."/>
            <person name="Magnuson J."/>
            <person name="Mondo S."/>
            <person name="Nolan M."/>
            <person name="Ohm R."/>
            <person name="Pangilinan J."/>
            <person name="Park H.-J."/>
            <person name="Ramirez L."/>
            <person name="Alfaro M."/>
            <person name="Sun H."/>
            <person name="Tritt A."/>
            <person name="Yoshinaga Y."/>
            <person name="Zwiers L.-H."/>
            <person name="Turgeon B."/>
            <person name="Goodwin S."/>
            <person name="Spatafora J."/>
            <person name="Crous P."/>
            <person name="Grigoriev I."/>
        </authorList>
    </citation>
    <scope>NUCLEOTIDE SEQUENCE</scope>
    <source>
        <strain evidence="1">ATCC 200398</strain>
    </source>
</reference>
<sequence>MRLSILRMLAPIIAFASGRIIDLSVPTSVKPDDTIIVNLSSVNYTVSVTDIAVTFSWSSLPHYREELEELDTFLIGKEYSNLGNEATIAVQTKVPKRFEGLPLGHKVEFGATIYSLYGDERWPVLEILSVNVTIGNNSSAAY</sequence>
<proteinExistence type="predicted"/>
<evidence type="ECO:0000313" key="1">
    <source>
        <dbReference type="EMBL" id="KAF2472540.1"/>
    </source>
</evidence>
<dbReference type="Proteomes" id="UP000799755">
    <property type="component" value="Unassembled WGS sequence"/>
</dbReference>
<feature type="non-terminal residue" evidence="1">
    <location>
        <position position="142"/>
    </location>
</feature>
<accession>A0ACB6R188</accession>